<evidence type="ECO:0000313" key="2">
    <source>
        <dbReference type="EMBL" id="ORZ41531.1"/>
    </source>
</evidence>
<keyword evidence="3" id="KW-1185">Reference proteome</keyword>
<organism evidence="2 3">
    <name type="scientific">Catenaria anguillulae PL171</name>
    <dbReference type="NCBI Taxonomy" id="765915"/>
    <lineage>
        <taxon>Eukaryota</taxon>
        <taxon>Fungi</taxon>
        <taxon>Fungi incertae sedis</taxon>
        <taxon>Blastocladiomycota</taxon>
        <taxon>Blastocladiomycetes</taxon>
        <taxon>Blastocladiales</taxon>
        <taxon>Catenariaceae</taxon>
        <taxon>Catenaria</taxon>
    </lineage>
</organism>
<dbReference type="Proteomes" id="UP000193411">
    <property type="component" value="Unassembled WGS sequence"/>
</dbReference>
<evidence type="ECO:0000313" key="3">
    <source>
        <dbReference type="Proteomes" id="UP000193411"/>
    </source>
</evidence>
<evidence type="ECO:0000256" key="1">
    <source>
        <dbReference type="SAM" id="MobiDB-lite"/>
    </source>
</evidence>
<proteinExistence type="predicted"/>
<accession>A0A1Y2I670</accession>
<gene>
    <name evidence="2" type="ORF">BCR44DRAFT_1008938</name>
</gene>
<sequence length="59" mass="6281">MAIKPSADCHSTGRPTNPHEARHPHTHTPSYSHGSRTVSMASGQSACPCCSIFCFAKTP</sequence>
<protein>
    <submittedName>
        <fullName evidence="2">Uncharacterized protein</fullName>
    </submittedName>
</protein>
<feature type="region of interest" description="Disordered" evidence="1">
    <location>
        <begin position="1"/>
        <end position="43"/>
    </location>
</feature>
<feature type="compositionally biased region" description="Polar residues" evidence="1">
    <location>
        <begin position="27"/>
        <end position="43"/>
    </location>
</feature>
<dbReference type="EMBL" id="MCFL01000001">
    <property type="protein sequence ID" value="ORZ41531.1"/>
    <property type="molecule type" value="Genomic_DNA"/>
</dbReference>
<name>A0A1Y2I670_9FUNG</name>
<dbReference type="AlphaFoldDB" id="A0A1Y2I670"/>
<reference evidence="2 3" key="1">
    <citation type="submission" date="2016-07" db="EMBL/GenBank/DDBJ databases">
        <title>Pervasive Adenine N6-methylation of Active Genes in Fungi.</title>
        <authorList>
            <consortium name="DOE Joint Genome Institute"/>
            <person name="Mondo S.J."/>
            <person name="Dannebaum R.O."/>
            <person name="Kuo R.C."/>
            <person name="Labutti K."/>
            <person name="Haridas S."/>
            <person name="Kuo A."/>
            <person name="Salamov A."/>
            <person name="Ahrendt S.R."/>
            <person name="Lipzen A."/>
            <person name="Sullivan W."/>
            <person name="Andreopoulos W.B."/>
            <person name="Clum A."/>
            <person name="Lindquist E."/>
            <person name="Daum C."/>
            <person name="Ramamoorthy G.K."/>
            <person name="Gryganskyi A."/>
            <person name="Culley D."/>
            <person name="Magnuson J.K."/>
            <person name="James T.Y."/>
            <person name="O'Malley M.A."/>
            <person name="Stajich J.E."/>
            <person name="Spatafora J.W."/>
            <person name="Visel A."/>
            <person name="Grigoriev I.V."/>
        </authorList>
    </citation>
    <scope>NUCLEOTIDE SEQUENCE [LARGE SCALE GENOMIC DNA]</scope>
    <source>
        <strain evidence="2 3">PL171</strain>
    </source>
</reference>
<comment type="caution">
    <text evidence="2">The sequence shown here is derived from an EMBL/GenBank/DDBJ whole genome shotgun (WGS) entry which is preliminary data.</text>
</comment>